<dbReference type="InterPro" id="IPR036259">
    <property type="entry name" value="MFS_trans_sf"/>
</dbReference>
<accession>A0ABN0XJQ9</accession>
<keyword evidence="1" id="KW-1133">Transmembrane helix</keyword>
<dbReference type="RefSeq" id="WP_344121016.1">
    <property type="nucleotide sequence ID" value="NZ_BAAABW010000026.1"/>
</dbReference>
<evidence type="ECO:0000313" key="2">
    <source>
        <dbReference type="EMBL" id="GAA0365616.1"/>
    </source>
</evidence>
<evidence type="ECO:0000256" key="1">
    <source>
        <dbReference type="SAM" id="Phobius"/>
    </source>
</evidence>
<keyword evidence="1" id="KW-0472">Membrane</keyword>
<comment type="caution">
    <text evidence="2">The sequence shown here is derived from an EMBL/GenBank/DDBJ whole genome shotgun (WGS) entry which is preliminary data.</text>
</comment>
<feature type="transmembrane region" description="Helical" evidence="1">
    <location>
        <begin position="108"/>
        <end position="126"/>
    </location>
</feature>
<proteinExistence type="predicted"/>
<dbReference type="SUPFAM" id="SSF103473">
    <property type="entry name" value="MFS general substrate transporter"/>
    <property type="match status" value="1"/>
</dbReference>
<name>A0ABN0XJQ9_9ACTN</name>
<dbReference type="EMBL" id="BAAABW010000026">
    <property type="protein sequence ID" value="GAA0365616.1"/>
    <property type="molecule type" value="Genomic_DNA"/>
</dbReference>
<organism evidence="2 3">
    <name type="scientific">Streptomyces blastmyceticus</name>
    <dbReference type="NCBI Taxonomy" id="68180"/>
    <lineage>
        <taxon>Bacteria</taxon>
        <taxon>Bacillati</taxon>
        <taxon>Actinomycetota</taxon>
        <taxon>Actinomycetes</taxon>
        <taxon>Kitasatosporales</taxon>
        <taxon>Streptomycetaceae</taxon>
        <taxon>Streptomyces</taxon>
    </lineage>
</organism>
<gene>
    <name evidence="2" type="ORF">GCM10010319_49400</name>
</gene>
<feature type="transmembrane region" description="Helical" evidence="1">
    <location>
        <begin position="38"/>
        <end position="61"/>
    </location>
</feature>
<sequence>MRRLRISAGALGLALMAAGVWALLFGADAQDPWVVAKWLLGVLVVHDGLVVPLTLAVGFAVSRVPVRGVVRGTLLVAAALTAVAGPVLLRPGPVQNPTVLPLDYDRNWVLLVVLTAGVGVLAGLAVKWRRRDRSSGPGDE</sequence>
<protein>
    <submittedName>
        <fullName evidence="2">Uncharacterized protein</fullName>
    </submittedName>
</protein>
<keyword evidence="1" id="KW-0812">Transmembrane</keyword>
<reference evidence="2 3" key="1">
    <citation type="journal article" date="2019" name="Int. J. Syst. Evol. Microbiol.">
        <title>The Global Catalogue of Microorganisms (GCM) 10K type strain sequencing project: providing services to taxonomists for standard genome sequencing and annotation.</title>
        <authorList>
            <consortium name="The Broad Institute Genomics Platform"/>
            <consortium name="The Broad Institute Genome Sequencing Center for Infectious Disease"/>
            <person name="Wu L."/>
            <person name="Ma J."/>
        </authorList>
    </citation>
    <scope>NUCLEOTIDE SEQUENCE [LARGE SCALE GENOMIC DNA]</scope>
    <source>
        <strain evidence="2 3">JCM 4565</strain>
    </source>
</reference>
<evidence type="ECO:0000313" key="3">
    <source>
        <dbReference type="Proteomes" id="UP001500063"/>
    </source>
</evidence>
<keyword evidence="3" id="KW-1185">Reference proteome</keyword>
<feature type="transmembrane region" description="Helical" evidence="1">
    <location>
        <begin position="68"/>
        <end position="88"/>
    </location>
</feature>
<dbReference type="Proteomes" id="UP001500063">
    <property type="component" value="Unassembled WGS sequence"/>
</dbReference>